<reference evidence="1 2" key="1">
    <citation type="journal article" date="2012" name="New Phytol.">
        <title>Insight into trade-off between wood decay and parasitism from the genome of a fungal forest pathogen.</title>
        <authorList>
            <person name="Olson A."/>
            <person name="Aerts A."/>
            <person name="Asiegbu F."/>
            <person name="Belbahri L."/>
            <person name="Bouzid O."/>
            <person name="Broberg A."/>
            <person name="Canback B."/>
            <person name="Coutinho P.M."/>
            <person name="Cullen D."/>
            <person name="Dalman K."/>
            <person name="Deflorio G."/>
            <person name="van Diepen L.T."/>
            <person name="Dunand C."/>
            <person name="Duplessis S."/>
            <person name="Durling M."/>
            <person name="Gonthier P."/>
            <person name="Grimwood J."/>
            <person name="Fossdal C.G."/>
            <person name="Hansson D."/>
            <person name="Henrissat B."/>
            <person name="Hietala A."/>
            <person name="Himmelstrand K."/>
            <person name="Hoffmeister D."/>
            <person name="Hogberg N."/>
            <person name="James T.Y."/>
            <person name="Karlsson M."/>
            <person name="Kohler A."/>
            <person name="Kues U."/>
            <person name="Lee Y.H."/>
            <person name="Lin Y.C."/>
            <person name="Lind M."/>
            <person name="Lindquist E."/>
            <person name="Lombard V."/>
            <person name="Lucas S."/>
            <person name="Lunden K."/>
            <person name="Morin E."/>
            <person name="Murat C."/>
            <person name="Park J."/>
            <person name="Raffaello T."/>
            <person name="Rouze P."/>
            <person name="Salamov A."/>
            <person name="Schmutz J."/>
            <person name="Solheim H."/>
            <person name="Stahlberg J."/>
            <person name="Velez H."/>
            <person name="de Vries R.P."/>
            <person name="Wiebenga A."/>
            <person name="Woodward S."/>
            <person name="Yakovlev I."/>
            <person name="Garbelotto M."/>
            <person name="Martin F."/>
            <person name="Grigoriev I.V."/>
            <person name="Stenlid J."/>
        </authorList>
    </citation>
    <scope>NUCLEOTIDE SEQUENCE [LARGE SCALE GENOMIC DNA]</scope>
    <source>
        <strain evidence="1 2">TC 32-1</strain>
    </source>
</reference>
<dbReference type="HOGENOM" id="CLU_1570833_0_0_1"/>
<dbReference type="AlphaFoldDB" id="W4KQV9"/>
<dbReference type="KEGG" id="hir:HETIRDRAFT_307361"/>
<proteinExistence type="predicted"/>
<keyword evidence="2" id="KW-1185">Reference proteome</keyword>
<dbReference type="OrthoDB" id="337038at2759"/>
<accession>W4KQV9</accession>
<organism evidence="1 2">
    <name type="scientific">Heterobasidion irregulare (strain TC 32-1)</name>
    <dbReference type="NCBI Taxonomy" id="747525"/>
    <lineage>
        <taxon>Eukaryota</taxon>
        <taxon>Fungi</taxon>
        <taxon>Dikarya</taxon>
        <taxon>Basidiomycota</taxon>
        <taxon>Agaricomycotina</taxon>
        <taxon>Agaricomycetes</taxon>
        <taxon>Russulales</taxon>
        <taxon>Bondarzewiaceae</taxon>
        <taxon>Heterobasidion</taxon>
        <taxon>Heterobasidion annosum species complex</taxon>
    </lineage>
</organism>
<dbReference type="EMBL" id="KI925454">
    <property type="protein sequence ID" value="ETW87441.1"/>
    <property type="molecule type" value="Genomic_DNA"/>
</dbReference>
<name>W4KQV9_HETIT</name>
<evidence type="ECO:0000313" key="1">
    <source>
        <dbReference type="EMBL" id="ETW87441.1"/>
    </source>
</evidence>
<dbReference type="eggNOG" id="ENOG502RAJJ">
    <property type="taxonomic scope" value="Eukaryota"/>
</dbReference>
<dbReference type="STRING" id="747525.W4KQV9"/>
<dbReference type="RefSeq" id="XP_009541342.1">
    <property type="nucleotide sequence ID" value="XM_009543047.1"/>
</dbReference>
<gene>
    <name evidence="1" type="ORF">HETIRDRAFT_307361</name>
</gene>
<dbReference type="InParanoid" id="W4KQV9"/>
<protein>
    <submittedName>
        <fullName evidence="1">Uncharacterized protein</fullName>
    </submittedName>
</protein>
<evidence type="ECO:0000313" key="2">
    <source>
        <dbReference type="Proteomes" id="UP000030671"/>
    </source>
</evidence>
<dbReference type="Proteomes" id="UP000030671">
    <property type="component" value="Unassembled WGS sequence"/>
</dbReference>
<dbReference type="GeneID" id="20669483"/>
<sequence>MLGSELWIKVLVSIAVCLKRRIAVFRRLQRISRGHMAIGKGECTQAVHEFISQEYARACLIAYESLPKDMQQEGWGRPGTGYDSVQFRRSLLDTVLGLAPLIPKDEDGLSPLHYCDSAVQMARYAAREPTQREFEIGINAALQIKKILEECRLEMLEGSTTEFDRSVSAD</sequence>